<dbReference type="RefSeq" id="WP_344309169.1">
    <property type="nucleotide sequence ID" value="NZ_BAAANY010000008.1"/>
</dbReference>
<dbReference type="SMART" id="SM00849">
    <property type="entry name" value="Lactamase_B"/>
    <property type="match status" value="1"/>
</dbReference>
<accession>A0ABN2GFL4</accession>
<organism evidence="2 3">
    <name type="scientific">Fodinicola feengrottensis</name>
    <dbReference type="NCBI Taxonomy" id="435914"/>
    <lineage>
        <taxon>Bacteria</taxon>
        <taxon>Bacillati</taxon>
        <taxon>Actinomycetota</taxon>
        <taxon>Actinomycetes</taxon>
        <taxon>Mycobacteriales</taxon>
        <taxon>Fodinicola</taxon>
    </lineage>
</organism>
<dbReference type="PANTHER" id="PTHR46018">
    <property type="entry name" value="ZINC PHOSPHODIESTERASE ELAC PROTEIN 1"/>
    <property type="match status" value="1"/>
</dbReference>
<dbReference type="SUPFAM" id="SSF56281">
    <property type="entry name" value="Metallo-hydrolase/oxidoreductase"/>
    <property type="match status" value="1"/>
</dbReference>
<sequence length="249" mass="26444">MKLTVLGCAGSYPGPDSPCSSYLLQADGFSLLVDLGNGALTNLQRLHGLFDVDAVIVSHLHPDHWSDLCPYMVVRKYARRHGSPALEPLPVYGPAGTQERLGSAWGDQTASSGVFDYHTLTPGTGKIGPFEVTTALMNHPVETYGLRISHAGHALAYSADTGPCEALVELAAGADTLLCEAAFLDEPDNTPDLHLSGRQAAEHATAAGVDRLLLTHLVAWNDSTRTYAEARASFAGSLDVVRCGSVYEI</sequence>
<keyword evidence="3" id="KW-1185">Reference proteome</keyword>
<dbReference type="EMBL" id="BAAANY010000008">
    <property type="protein sequence ID" value="GAA1670459.1"/>
    <property type="molecule type" value="Genomic_DNA"/>
</dbReference>
<proteinExistence type="predicted"/>
<reference evidence="2 3" key="1">
    <citation type="journal article" date="2019" name="Int. J. Syst. Evol. Microbiol.">
        <title>The Global Catalogue of Microorganisms (GCM) 10K type strain sequencing project: providing services to taxonomists for standard genome sequencing and annotation.</title>
        <authorList>
            <consortium name="The Broad Institute Genomics Platform"/>
            <consortium name="The Broad Institute Genome Sequencing Center for Infectious Disease"/>
            <person name="Wu L."/>
            <person name="Ma J."/>
        </authorList>
    </citation>
    <scope>NUCLEOTIDE SEQUENCE [LARGE SCALE GENOMIC DNA]</scope>
    <source>
        <strain evidence="2 3">JCM 14718</strain>
    </source>
</reference>
<protein>
    <submittedName>
        <fullName evidence="2">MBL fold metallo-hydrolase</fullName>
    </submittedName>
</protein>
<dbReference type="Gene3D" id="3.60.15.10">
    <property type="entry name" value="Ribonuclease Z/Hydroxyacylglutathione hydrolase-like"/>
    <property type="match status" value="1"/>
</dbReference>
<dbReference type="Pfam" id="PF12706">
    <property type="entry name" value="Lactamase_B_2"/>
    <property type="match status" value="1"/>
</dbReference>
<dbReference type="Proteomes" id="UP001500618">
    <property type="component" value="Unassembled WGS sequence"/>
</dbReference>
<feature type="domain" description="Metallo-beta-lactamase" evidence="1">
    <location>
        <begin position="18"/>
        <end position="198"/>
    </location>
</feature>
<evidence type="ECO:0000259" key="1">
    <source>
        <dbReference type="SMART" id="SM00849"/>
    </source>
</evidence>
<comment type="caution">
    <text evidence="2">The sequence shown here is derived from an EMBL/GenBank/DDBJ whole genome shotgun (WGS) entry which is preliminary data.</text>
</comment>
<dbReference type="InterPro" id="IPR036866">
    <property type="entry name" value="RibonucZ/Hydroxyglut_hydro"/>
</dbReference>
<dbReference type="InterPro" id="IPR001279">
    <property type="entry name" value="Metallo-B-lactamas"/>
</dbReference>
<gene>
    <name evidence="2" type="ORF">GCM10009765_19860</name>
</gene>
<dbReference type="PANTHER" id="PTHR46018:SF4">
    <property type="entry name" value="METALLO-HYDROLASE YHFI-RELATED"/>
    <property type="match status" value="1"/>
</dbReference>
<evidence type="ECO:0000313" key="3">
    <source>
        <dbReference type="Proteomes" id="UP001500618"/>
    </source>
</evidence>
<dbReference type="CDD" id="cd07716">
    <property type="entry name" value="RNaseZ_short-form-like_MBL-fold"/>
    <property type="match status" value="1"/>
</dbReference>
<name>A0ABN2GFL4_9ACTN</name>
<evidence type="ECO:0000313" key="2">
    <source>
        <dbReference type="EMBL" id="GAA1670459.1"/>
    </source>
</evidence>